<keyword evidence="2" id="KW-0479">Metal-binding</keyword>
<dbReference type="InterPro" id="IPR023214">
    <property type="entry name" value="HAD_sf"/>
</dbReference>
<comment type="cofactor">
    <cofactor evidence="1">
        <name>Mg(2+)</name>
        <dbReference type="ChEBI" id="CHEBI:18420"/>
    </cofactor>
</comment>
<accession>A0A645I2M1</accession>
<dbReference type="GO" id="GO:0044281">
    <property type="term" value="P:small molecule metabolic process"/>
    <property type="evidence" value="ECO:0007669"/>
    <property type="project" value="UniProtKB-ARBA"/>
</dbReference>
<dbReference type="NCBIfam" id="TIGR01549">
    <property type="entry name" value="HAD-SF-IA-v1"/>
    <property type="match status" value="1"/>
</dbReference>
<dbReference type="InterPro" id="IPR036412">
    <property type="entry name" value="HAD-like_sf"/>
</dbReference>
<dbReference type="PANTHER" id="PTHR46470">
    <property type="entry name" value="N-ACYLNEURAMINATE-9-PHOSPHATASE"/>
    <property type="match status" value="1"/>
</dbReference>
<dbReference type="EMBL" id="VSSQ01104577">
    <property type="protein sequence ID" value="MPN45002.1"/>
    <property type="molecule type" value="Genomic_DNA"/>
</dbReference>
<dbReference type="PANTHER" id="PTHR46470:SF2">
    <property type="entry name" value="GLYCERALDEHYDE 3-PHOSPHATE PHOSPHATASE"/>
    <property type="match status" value="1"/>
</dbReference>
<dbReference type="SUPFAM" id="SSF56784">
    <property type="entry name" value="HAD-like"/>
    <property type="match status" value="1"/>
</dbReference>
<dbReference type="InterPro" id="IPR006439">
    <property type="entry name" value="HAD-SF_hydro_IA"/>
</dbReference>
<evidence type="ECO:0000256" key="4">
    <source>
        <dbReference type="ARBA" id="ARBA00022842"/>
    </source>
</evidence>
<evidence type="ECO:0000256" key="1">
    <source>
        <dbReference type="ARBA" id="ARBA00001946"/>
    </source>
</evidence>
<dbReference type="Gene3D" id="3.40.50.1000">
    <property type="entry name" value="HAD superfamily/HAD-like"/>
    <property type="match status" value="1"/>
</dbReference>
<dbReference type="InterPro" id="IPR051400">
    <property type="entry name" value="HAD-like_hydrolase"/>
</dbReference>
<dbReference type="AlphaFoldDB" id="A0A645I2M1"/>
<organism evidence="5">
    <name type="scientific">bioreactor metagenome</name>
    <dbReference type="NCBI Taxonomy" id="1076179"/>
    <lineage>
        <taxon>unclassified sequences</taxon>
        <taxon>metagenomes</taxon>
        <taxon>ecological metagenomes</taxon>
    </lineage>
</organism>
<reference evidence="5" key="1">
    <citation type="submission" date="2019-08" db="EMBL/GenBank/DDBJ databases">
        <authorList>
            <person name="Kucharzyk K."/>
            <person name="Murdoch R.W."/>
            <person name="Higgins S."/>
            <person name="Loffler F."/>
        </authorList>
    </citation>
    <scope>NUCLEOTIDE SEQUENCE</scope>
</reference>
<comment type="caution">
    <text evidence="5">The sequence shown here is derived from an EMBL/GenBank/DDBJ whole genome shotgun (WGS) entry which is preliminary data.</text>
</comment>
<protein>
    <recommendedName>
        <fullName evidence="6">Phosphoglycolate phosphatase</fullName>
    </recommendedName>
</protein>
<evidence type="ECO:0000256" key="2">
    <source>
        <dbReference type="ARBA" id="ARBA00022723"/>
    </source>
</evidence>
<proteinExistence type="predicted"/>
<keyword evidence="3" id="KW-0378">Hydrolase</keyword>
<evidence type="ECO:0008006" key="6">
    <source>
        <dbReference type="Google" id="ProtNLM"/>
    </source>
</evidence>
<dbReference type="GO" id="GO:0046872">
    <property type="term" value="F:metal ion binding"/>
    <property type="evidence" value="ECO:0007669"/>
    <property type="project" value="UniProtKB-KW"/>
</dbReference>
<sequence length="91" mass="9623">MAEKGLNPAGIISGDMARAYKPHKELFEKALEIAGVTAKEVIHIGDSAASDVKGALAAGITPILLDRTGKEEAGEARIIHSLPEILDYIDE</sequence>
<evidence type="ECO:0000256" key="3">
    <source>
        <dbReference type="ARBA" id="ARBA00022801"/>
    </source>
</evidence>
<keyword evidence="4" id="KW-0460">Magnesium</keyword>
<dbReference type="Pfam" id="PF13242">
    <property type="entry name" value="Hydrolase_like"/>
    <property type="match status" value="1"/>
</dbReference>
<dbReference type="GO" id="GO:0016791">
    <property type="term" value="F:phosphatase activity"/>
    <property type="evidence" value="ECO:0007669"/>
    <property type="project" value="TreeGrafter"/>
</dbReference>
<name>A0A645I2M1_9ZZZZ</name>
<gene>
    <name evidence="5" type="ORF">SDC9_192569</name>
</gene>
<evidence type="ECO:0000313" key="5">
    <source>
        <dbReference type="EMBL" id="MPN45002.1"/>
    </source>
</evidence>